<dbReference type="AlphaFoldDB" id="A0A117NIM7"/>
<feature type="chain" id="PRO_5013266496" evidence="1">
    <location>
        <begin position="16"/>
        <end position="89"/>
    </location>
</feature>
<proteinExistence type="predicted"/>
<accession>A0A117NIM7</accession>
<keyword evidence="2" id="KW-0496">Mitochondrion</keyword>
<gene>
    <name evidence="2" type="ORF">ABT39_MTgene53</name>
</gene>
<comment type="caution">
    <text evidence="2">The sequence shown here is derived from an EMBL/GenBank/DDBJ whole genome shotgun (WGS) entry which is preliminary data.</text>
</comment>
<organism evidence="2">
    <name type="scientific">Picea glauca</name>
    <name type="common">White spruce</name>
    <name type="synonym">Pinus glauca</name>
    <dbReference type="NCBI Taxonomy" id="3330"/>
    <lineage>
        <taxon>Eukaryota</taxon>
        <taxon>Viridiplantae</taxon>
        <taxon>Streptophyta</taxon>
        <taxon>Embryophyta</taxon>
        <taxon>Tracheophyta</taxon>
        <taxon>Spermatophyta</taxon>
        <taxon>Pinopsida</taxon>
        <taxon>Pinidae</taxon>
        <taxon>Conifers I</taxon>
        <taxon>Pinales</taxon>
        <taxon>Pinaceae</taxon>
        <taxon>Picea</taxon>
    </lineage>
</organism>
<keyword evidence="1" id="KW-0732">Signal</keyword>
<name>A0A117NIM7_PICGL</name>
<geneLocation type="mitochondrion" evidence="2"/>
<evidence type="ECO:0000313" key="2">
    <source>
        <dbReference type="EMBL" id="KUM50210.1"/>
    </source>
</evidence>
<evidence type="ECO:0000256" key="1">
    <source>
        <dbReference type="SAM" id="SignalP"/>
    </source>
</evidence>
<dbReference type="EMBL" id="LKAM01000001">
    <property type="protein sequence ID" value="KUM50210.1"/>
    <property type="molecule type" value="Genomic_DNA"/>
</dbReference>
<protein>
    <submittedName>
        <fullName evidence="2">Uncharacterized protein</fullName>
    </submittedName>
</protein>
<feature type="signal peptide" evidence="1">
    <location>
        <begin position="1"/>
        <end position="15"/>
    </location>
</feature>
<reference evidence="2" key="1">
    <citation type="journal article" date="2015" name="Genome Biol. Evol.">
        <title>Organellar Genomes of White Spruce (Picea glauca): Assembly and Annotation.</title>
        <authorList>
            <person name="Jackman S.D."/>
            <person name="Warren R.L."/>
            <person name="Gibb E.A."/>
            <person name="Vandervalk B.P."/>
            <person name="Mohamadi H."/>
            <person name="Chu J."/>
            <person name="Raymond A."/>
            <person name="Pleasance S."/>
            <person name="Coope R."/>
            <person name="Wildung M.R."/>
            <person name="Ritland C.E."/>
            <person name="Bousquet J."/>
            <person name="Jones S.J."/>
            <person name="Bohlmann J."/>
            <person name="Birol I."/>
        </authorList>
    </citation>
    <scope>NUCLEOTIDE SEQUENCE [LARGE SCALE GENOMIC DNA]</scope>
    <source>
        <tissue evidence="2">Flushing bud</tissue>
    </source>
</reference>
<sequence>MWFFMSWIYLQCSCAIRGGAKYGRYAYDCCLGTPVDSDSFAVDLVWSMGEFLKTRLGGLGFRTKLIDRRGIYLGVLFRLPPTSSPTSPV</sequence>